<dbReference type="RefSeq" id="WP_167684376.1">
    <property type="nucleotide sequence ID" value="NZ_QHLQ01000011.1"/>
</dbReference>
<keyword evidence="2 3" id="KW-0040">ANK repeat</keyword>
<dbReference type="EMBL" id="QHLQ01000011">
    <property type="protein sequence ID" value="NIZ61740.1"/>
    <property type="molecule type" value="Genomic_DNA"/>
</dbReference>
<dbReference type="Pfam" id="PF12796">
    <property type="entry name" value="Ank_2"/>
    <property type="match status" value="1"/>
</dbReference>
<feature type="chain" id="PRO_5046128590" description="Ankyrin repeat domain-containing protein" evidence="4">
    <location>
        <begin position="20"/>
        <end position="454"/>
    </location>
</feature>
<evidence type="ECO:0008006" key="7">
    <source>
        <dbReference type="Google" id="ProtNLM"/>
    </source>
</evidence>
<sequence length="454" mass="49338">MIKTSLLLCAAYLSLAVQAAASDSPCTGFQFTNDTAAQSEEFWVNASDETIKACIAQYGVDALSEDGSQPLNLAAYYRKTSTIVEHLIQSGADVEHRSELGQTPLLEASFGNGSTRSIAALLEAGADVNAQTPDGWTPLLFAARDNPKPADIRLLVDAGADIEAMAEDQFSGTPIMWSILNSNAAITKALIDAGANPDRLTPEESTAFILALNVKEYQRALLLIDAGVDPLNGMSPDDAFSYVSQFVSAYDRPPLKLIKAMLDTGAIQKPEHKGELIFSVLKDSYPNLDRQLFELIMERKLTIADPKGNSLLVEAIDVELSAQDIIRLASQGADVNRHSAPKNDSLGKPEWETPLTRAAGLQDEDYALSVVRTLISASAQINRTNSSGDTPLHEAVFRGNAKIAKYLIQSNAQLNLRNAADDTAYTQYIRYMTFSKKPIPPHMKSVLKKLEAYR</sequence>
<reference evidence="5 6" key="1">
    <citation type="submission" date="2018-05" db="EMBL/GenBank/DDBJ databases">
        <authorList>
            <person name="Zhang Y.-J."/>
        </authorList>
    </citation>
    <scope>NUCLEOTIDE SEQUENCE [LARGE SCALE GENOMIC DNA]</scope>
    <source>
        <strain evidence="5 6">CY04</strain>
    </source>
</reference>
<keyword evidence="6" id="KW-1185">Reference proteome</keyword>
<dbReference type="SMART" id="SM00248">
    <property type="entry name" value="ANK"/>
    <property type="match status" value="7"/>
</dbReference>
<dbReference type="InterPro" id="IPR002110">
    <property type="entry name" value="Ankyrin_rpt"/>
</dbReference>
<feature type="repeat" description="ANK" evidence="3">
    <location>
        <begin position="387"/>
        <end position="419"/>
    </location>
</feature>
<dbReference type="PROSITE" id="PS50297">
    <property type="entry name" value="ANK_REP_REGION"/>
    <property type="match status" value="3"/>
</dbReference>
<dbReference type="Pfam" id="PF13637">
    <property type="entry name" value="Ank_4"/>
    <property type="match status" value="1"/>
</dbReference>
<comment type="caution">
    <text evidence="5">The sequence shown here is derived from an EMBL/GenBank/DDBJ whole genome shotgun (WGS) entry which is preliminary data.</text>
</comment>
<feature type="repeat" description="ANK" evidence="3">
    <location>
        <begin position="100"/>
        <end position="133"/>
    </location>
</feature>
<dbReference type="PROSITE" id="PS50088">
    <property type="entry name" value="ANK_REPEAT"/>
    <property type="match status" value="4"/>
</dbReference>
<name>A0ABX0WBQ3_9RHOB</name>
<dbReference type="InterPro" id="IPR036770">
    <property type="entry name" value="Ankyrin_rpt-contain_sf"/>
</dbReference>
<evidence type="ECO:0000256" key="4">
    <source>
        <dbReference type="SAM" id="SignalP"/>
    </source>
</evidence>
<organism evidence="5 6">
    <name type="scientific">Parasedimentitalea denitrificans</name>
    <dbReference type="NCBI Taxonomy" id="2211118"/>
    <lineage>
        <taxon>Bacteria</taxon>
        <taxon>Pseudomonadati</taxon>
        <taxon>Pseudomonadota</taxon>
        <taxon>Alphaproteobacteria</taxon>
        <taxon>Rhodobacterales</taxon>
        <taxon>Paracoccaceae</taxon>
        <taxon>Parasedimentitalea</taxon>
    </lineage>
</organism>
<evidence type="ECO:0000256" key="1">
    <source>
        <dbReference type="ARBA" id="ARBA00022737"/>
    </source>
</evidence>
<dbReference type="PANTHER" id="PTHR24171">
    <property type="entry name" value="ANKYRIN REPEAT DOMAIN-CONTAINING PROTEIN 39-RELATED"/>
    <property type="match status" value="1"/>
</dbReference>
<keyword evidence="4" id="KW-0732">Signal</keyword>
<dbReference type="SUPFAM" id="SSF48403">
    <property type="entry name" value="Ankyrin repeat"/>
    <property type="match status" value="1"/>
</dbReference>
<evidence type="ECO:0000256" key="3">
    <source>
        <dbReference type="PROSITE-ProRule" id="PRU00023"/>
    </source>
</evidence>
<evidence type="ECO:0000313" key="5">
    <source>
        <dbReference type="EMBL" id="NIZ61740.1"/>
    </source>
</evidence>
<feature type="repeat" description="ANK" evidence="3">
    <location>
        <begin position="134"/>
        <end position="167"/>
    </location>
</feature>
<feature type="signal peptide" evidence="4">
    <location>
        <begin position="1"/>
        <end position="19"/>
    </location>
</feature>
<evidence type="ECO:0000313" key="6">
    <source>
        <dbReference type="Proteomes" id="UP001429564"/>
    </source>
</evidence>
<evidence type="ECO:0000256" key="2">
    <source>
        <dbReference type="ARBA" id="ARBA00023043"/>
    </source>
</evidence>
<protein>
    <recommendedName>
        <fullName evidence="7">Ankyrin repeat domain-containing protein</fullName>
    </recommendedName>
</protein>
<accession>A0ABX0WBQ3</accession>
<gene>
    <name evidence="5" type="ORF">DL239_12240</name>
</gene>
<dbReference type="Proteomes" id="UP001429564">
    <property type="component" value="Unassembled WGS sequence"/>
</dbReference>
<dbReference type="Gene3D" id="1.25.40.20">
    <property type="entry name" value="Ankyrin repeat-containing domain"/>
    <property type="match status" value="2"/>
</dbReference>
<proteinExistence type="predicted"/>
<keyword evidence="1" id="KW-0677">Repeat</keyword>
<feature type="repeat" description="ANK" evidence="3">
    <location>
        <begin position="66"/>
        <end position="99"/>
    </location>
</feature>